<feature type="region of interest" description="Disordered" evidence="1">
    <location>
        <begin position="1"/>
        <end position="21"/>
    </location>
</feature>
<feature type="compositionally biased region" description="Polar residues" evidence="1">
    <location>
        <begin position="1"/>
        <end position="10"/>
    </location>
</feature>
<dbReference type="AlphaFoldDB" id="A0A0B7A341"/>
<proteinExistence type="predicted"/>
<gene>
    <name evidence="2" type="primary">ORF91210</name>
</gene>
<dbReference type="EMBL" id="HACG01027606">
    <property type="protein sequence ID" value="CEK74471.1"/>
    <property type="molecule type" value="Transcribed_RNA"/>
</dbReference>
<reference evidence="2" key="1">
    <citation type="submission" date="2014-12" db="EMBL/GenBank/DDBJ databases">
        <title>Insight into the proteome of Arion vulgaris.</title>
        <authorList>
            <person name="Aradska J."/>
            <person name="Bulat T."/>
            <person name="Smidak R."/>
            <person name="Sarate P."/>
            <person name="Gangsoo J."/>
            <person name="Sialana F."/>
            <person name="Bilban M."/>
            <person name="Lubec G."/>
        </authorList>
    </citation>
    <scope>NUCLEOTIDE SEQUENCE</scope>
    <source>
        <tissue evidence="2">Skin</tissue>
    </source>
</reference>
<organism evidence="2">
    <name type="scientific">Arion vulgaris</name>
    <dbReference type="NCBI Taxonomy" id="1028688"/>
    <lineage>
        <taxon>Eukaryota</taxon>
        <taxon>Metazoa</taxon>
        <taxon>Spiralia</taxon>
        <taxon>Lophotrochozoa</taxon>
        <taxon>Mollusca</taxon>
        <taxon>Gastropoda</taxon>
        <taxon>Heterobranchia</taxon>
        <taxon>Euthyneura</taxon>
        <taxon>Panpulmonata</taxon>
        <taxon>Eupulmonata</taxon>
        <taxon>Stylommatophora</taxon>
        <taxon>Helicina</taxon>
        <taxon>Arionoidea</taxon>
        <taxon>Arionidae</taxon>
        <taxon>Arion</taxon>
    </lineage>
</organism>
<evidence type="ECO:0000313" key="2">
    <source>
        <dbReference type="EMBL" id="CEK74471.1"/>
    </source>
</evidence>
<evidence type="ECO:0000256" key="1">
    <source>
        <dbReference type="SAM" id="MobiDB-lite"/>
    </source>
</evidence>
<name>A0A0B7A341_9EUPU</name>
<sequence>MKMKSSVNRWNNDKKSMHTAYRCKQQKPTEVCMVEMTAAGVDPRAVMIHFHDTSATFSAMM</sequence>
<protein>
    <submittedName>
        <fullName evidence="2">Uncharacterized protein</fullName>
    </submittedName>
</protein>
<accession>A0A0B7A341</accession>